<accession>A0A1H2PQY5</accession>
<evidence type="ECO:0000313" key="1">
    <source>
        <dbReference type="EMBL" id="SDV49172.1"/>
    </source>
</evidence>
<dbReference type="InterPro" id="IPR031325">
    <property type="entry name" value="RHS_repeat"/>
</dbReference>
<dbReference type="EMBL" id="FNLO01000007">
    <property type="protein sequence ID" value="SDV49172.1"/>
    <property type="molecule type" value="Genomic_DNA"/>
</dbReference>
<gene>
    <name evidence="1" type="ORF">SAMN05216551_107126</name>
</gene>
<proteinExistence type="predicted"/>
<reference evidence="2" key="1">
    <citation type="submission" date="2016-09" db="EMBL/GenBank/DDBJ databases">
        <authorList>
            <person name="Varghese N."/>
            <person name="Submissions S."/>
        </authorList>
    </citation>
    <scope>NUCLEOTIDE SEQUENCE [LARGE SCALE GENOMIC DNA]</scope>
    <source>
        <strain evidence="2">JS23</strain>
    </source>
</reference>
<sequence length="62" mass="6766">METVLDSRGFEFDPSSCTQVFGYDANSRITSITATSGSRTWVQTFTRDASGNITAISPWVAQ</sequence>
<organism evidence="1 2">
    <name type="scientific">Chitinasiproducens palmae</name>
    <dbReference type="NCBI Taxonomy" id="1770053"/>
    <lineage>
        <taxon>Bacteria</taxon>
        <taxon>Pseudomonadati</taxon>
        <taxon>Pseudomonadota</taxon>
        <taxon>Betaproteobacteria</taxon>
        <taxon>Burkholderiales</taxon>
        <taxon>Burkholderiaceae</taxon>
        <taxon>Chitinasiproducens</taxon>
    </lineage>
</organism>
<evidence type="ECO:0000313" key="2">
    <source>
        <dbReference type="Proteomes" id="UP000243719"/>
    </source>
</evidence>
<keyword evidence="2" id="KW-1185">Reference proteome</keyword>
<dbReference type="Proteomes" id="UP000243719">
    <property type="component" value="Unassembled WGS sequence"/>
</dbReference>
<dbReference type="RefSeq" id="WP_091908904.1">
    <property type="nucleotide sequence ID" value="NZ_FNLO01000007.1"/>
</dbReference>
<dbReference type="AlphaFoldDB" id="A0A1H2PQY5"/>
<protein>
    <submittedName>
        <fullName evidence="1">YD repeat-containing protein</fullName>
    </submittedName>
</protein>
<name>A0A1H2PQY5_9BURK</name>
<dbReference type="Pfam" id="PF05593">
    <property type="entry name" value="RHS_repeat"/>
    <property type="match status" value="1"/>
</dbReference>
<dbReference type="OrthoDB" id="6057489at2"/>
<dbReference type="STRING" id="1770053.SAMN05216551_107126"/>